<protein>
    <submittedName>
        <fullName evidence="1">Uncharacterized protein</fullName>
    </submittedName>
</protein>
<evidence type="ECO:0000313" key="1">
    <source>
        <dbReference type="EMBL" id="KAK3778325.1"/>
    </source>
</evidence>
<proteinExistence type="predicted"/>
<accession>A0AAE0ZZB6</accession>
<reference evidence="1" key="1">
    <citation type="journal article" date="2023" name="G3 (Bethesda)">
        <title>A reference genome for the long-term kleptoplast-retaining sea slug Elysia crispata morphotype clarki.</title>
        <authorList>
            <person name="Eastman K.E."/>
            <person name="Pendleton A.L."/>
            <person name="Shaikh M.A."/>
            <person name="Suttiyut T."/>
            <person name="Ogas R."/>
            <person name="Tomko P."/>
            <person name="Gavelis G."/>
            <person name="Widhalm J.R."/>
            <person name="Wisecaver J.H."/>
        </authorList>
    </citation>
    <scope>NUCLEOTIDE SEQUENCE</scope>
    <source>
        <strain evidence="1">ECLA1</strain>
    </source>
</reference>
<dbReference type="AlphaFoldDB" id="A0AAE0ZZB6"/>
<gene>
    <name evidence="1" type="ORF">RRG08_016789</name>
</gene>
<keyword evidence="2" id="KW-1185">Reference proteome</keyword>
<comment type="caution">
    <text evidence="1">The sequence shown here is derived from an EMBL/GenBank/DDBJ whole genome shotgun (WGS) entry which is preliminary data.</text>
</comment>
<name>A0AAE0ZZB6_9GAST</name>
<dbReference type="Proteomes" id="UP001283361">
    <property type="component" value="Unassembled WGS sequence"/>
</dbReference>
<sequence length="89" mass="9830">MLALAVVGAPLNITSTMDQVHTSYIRWISAPFTHPHAEKSSRLDLLSSAVCLLPRNVQFGRTIELSRHPRHRGDLWETGGSPSVCDPLI</sequence>
<evidence type="ECO:0000313" key="2">
    <source>
        <dbReference type="Proteomes" id="UP001283361"/>
    </source>
</evidence>
<dbReference type="EMBL" id="JAWDGP010002977">
    <property type="protein sequence ID" value="KAK3778325.1"/>
    <property type="molecule type" value="Genomic_DNA"/>
</dbReference>
<organism evidence="1 2">
    <name type="scientific">Elysia crispata</name>
    <name type="common">lettuce slug</name>
    <dbReference type="NCBI Taxonomy" id="231223"/>
    <lineage>
        <taxon>Eukaryota</taxon>
        <taxon>Metazoa</taxon>
        <taxon>Spiralia</taxon>
        <taxon>Lophotrochozoa</taxon>
        <taxon>Mollusca</taxon>
        <taxon>Gastropoda</taxon>
        <taxon>Heterobranchia</taxon>
        <taxon>Euthyneura</taxon>
        <taxon>Panpulmonata</taxon>
        <taxon>Sacoglossa</taxon>
        <taxon>Placobranchoidea</taxon>
        <taxon>Plakobranchidae</taxon>
        <taxon>Elysia</taxon>
    </lineage>
</organism>